<reference evidence="2" key="1">
    <citation type="journal article" date="2023" name="Mol. Phylogenet. Evol.">
        <title>Genome-scale phylogeny and comparative genomics of the fungal order Sordariales.</title>
        <authorList>
            <person name="Hensen N."/>
            <person name="Bonometti L."/>
            <person name="Westerberg I."/>
            <person name="Brannstrom I.O."/>
            <person name="Guillou S."/>
            <person name="Cros-Aarteil S."/>
            <person name="Calhoun S."/>
            <person name="Haridas S."/>
            <person name="Kuo A."/>
            <person name="Mondo S."/>
            <person name="Pangilinan J."/>
            <person name="Riley R."/>
            <person name="LaButti K."/>
            <person name="Andreopoulos B."/>
            <person name="Lipzen A."/>
            <person name="Chen C."/>
            <person name="Yan M."/>
            <person name="Daum C."/>
            <person name="Ng V."/>
            <person name="Clum A."/>
            <person name="Steindorff A."/>
            <person name="Ohm R.A."/>
            <person name="Martin F."/>
            <person name="Silar P."/>
            <person name="Natvig D.O."/>
            <person name="Lalanne C."/>
            <person name="Gautier V."/>
            <person name="Ament-Velasquez S.L."/>
            <person name="Kruys A."/>
            <person name="Hutchinson M.I."/>
            <person name="Powell A.J."/>
            <person name="Barry K."/>
            <person name="Miller A.N."/>
            <person name="Grigoriev I.V."/>
            <person name="Debuchy R."/>
            <person name="Gladieux P."/>
            <person name="Hiltunen Thoren M."/>
            <person name="Johannesson H."/>
        </authorList>
    </citation>
    <scope>NUCLEOTIDE SEQUENCE</scope>
    <source>
        <strain evidence="2">CBS 314.62</strain>
    </source>
</reference>
<protein>
    <submittedName>
        <fullName evidence="2">Serine/threonine kinase</fullName>
    </submittedName>
</protein>
<proteinExistence type="predicted"/>
<dbReference type="PANTHER" id="PTHR13954">
    <property type="entry name" value="IRE1-RELATED"/>
    <property type="match status" value="1"/>
</dbReference>
<keyword evidence="2" id="KW-0808">Transferase</keyword>
<dbReference type="GO" id="GO:0005524">
    <property type="term" value="F:ATP binding"/>
    <property type="evidence" value="ECO:0007669"/>
    <property type="project" value="InterPro"/>
</dbReference>
<dbReference type="Gene3D" id="1.10.510.10">
    <property type="entry name" value="Transferase(Phosphotransferase) domain 1"/>
    <property type="match status" value="1"/>
</dbReference>
<dbReference type="GO" id="GO:0004521">
    <property type="term" value="F:RNA endonuclease activity"/>
    <property type="evidence" value="ECO:0007669"/>
    <property type="project" value="InterPro"/>
</dbReference>
<dbReference type="InterPro" id="IPR045133">
    <property type="entry name" value="IRE1/2-like"/>
</dbReference>
<dbReference type="AlphaFoldDB" id="A0AAE0XB19"/>
<name>A0AAE0XB19_9PEZI</name>
<feature type="domain" description="Protein kinase" evidence="1">
    <location>
        <begin position="41"/>
        <end position="269"/>
    </location>
</feature>
<dbReference type="GO" id="GO:0070059">
    <property type="term" value="P:intrinsic apoptotic signaling pathway in response to endoplasmic reticulum stress"/>
    <property type="evidence" value="ECO:0007669"/>
    <property type="project" value="TreeGrafter"/>
</dbReference>
<comment type="caution">
    <text evidence="2">The sequence shown here is derived from an EMBL/GenBank/DDBJ whole genome shotgun (WGS) entry which is preliminary data.</text>
</comment>
<evidence type="ECO:0000313" key="2">
    <source>
        <dbReference type="EMBL" id="KAK3689364.1"/>
    </source>
</evidence>
<dbReference type="GO" id="GO:1990604">
    <property type="term" value="C:IRE1-TRAF2-ASK1 complex"/>
    <property type="evidence" value="ECO:0007669"/>
    <property type="project" value="TreeGrafter"/>
</dbReference>
<dbReference type="InterPro" id="IPR000719">
    <property type="entry name" value="Prot_kinase_dom"/>
</dbReference>
<dbReference type="GO" id="GO:0036498">
    <property type="term" value="P:IRE1-mediated unfolded protein response"/>
    <property type="evidence" value="ECO:0007669"/>
    <property type="project" value="TreeGrafter"/>
</dbReference>
<evidence type="ECO:0000313" key="3">
    <source>
        <dbReference type="Proteomes" id="UP001270362"/>
    </source>
</evidence>
<dbReference type="EMBL" id="JAULSO010000002">
    <property type="protein sequence ID" value="KAK3689364.1"/>
    <property type="molecule type" value="Genomic_DNA"/>
</dbReference>
<evidence type="ECO:0000259" key="1">
    <source>
        <dbReference type="PROSITE" id="PS50011"/>
    </source>
</evidence>
<reference evidence="2" key="2">
    <citation type="submission" date="2023-06" db="EMBL/GenBank/DDBJ databases">
        <authorList>
            <consortium name="Lawrence Berkeley National Laboratory"/>
            <person name="Haridas S."/>
            <person name="Hensen N."/>
            <person name="Bonometti L."/>
            <person name="Westerberg I."/>
            <person name="Brannstrom I.O."/>
            <person name="Guillou S."/>
            <person name="Cros-Aarteil S."/>
            <person name="Calhoun S."/>
            <person name="Kuo A."/>
            <person name="Mondo S."/>
            <person name="Pangilinan J."/>
            <person name="Riley R."/>
            <person name="Labutti K."/>
            <person name="Andreopoulos B."/>
            <person name="Lipzen A."/>
            <person name="Chen C."/>
            <person name="Yanf M."/>
            <person name="Daum C."/>
            <person name="Ng V."/>
            <person name="Clum A."/>
            <person name="Steindorff A."/>
            <person name="Ohm R."/>
            <person name="Martin F."/>
            <person name="Silar P."/>
            <person name="Natvig D."/>
            <person name="Lalanne C."/>
            <person name="Gautier V."/>
            <person name="Ament-Velasquez S.L."/>
            <person name="Kruys A."/>
            <person name="Hutchinson M.I."/>
            <person name="Powell A.J."/>
            <person name="Barry K."/>
            <person name="Miller A.N."/>
            <person name="Grigoriev I.V."/>
            <person name="Debuchy R."/>
            <person name="Gladieux P."/>
            <person name="Thoren M.H."/>
            <person name="Johannesson H."/>
        </authorList>
    </citation>
    <scope>NUCLEOTIDE SEQUENCE</scope>
    <source>
        <strain evidence="2">CBS 314.62</strain>
    </source>
</reference>
<keyword evidence="3" id="KW-1185">Reference proteome</keyword>
<dbReference type="GO" id="GO:0004674">
    <property type="term" value="F:protein serine/threonine kinase activity"/>
    <property type="evidence" value="ECO:0007669"/>
    <property type="project" value="InterPro"/>
</dbReference>
<dbReference type="SUPFAM" id="SSF56112">
    <property type="entry name" value="Protein kinase-like (PK-like)"/>
    <property type="match status" value="1"/>
</dbReference>
<dbReference type="Proteomes" id="UP001270362">
    <property type="component" value="Unassembled WGS sequence"/>
</dbReference>
<dbReference type="InterPro" id="IPR011009">
    <property type="entry name" value="Kinase-like_dom_sf"/>
</dbReference>
<accession>A0AAE0XB19</accession>
<sequence length="269" mass="30014">MELIECSEGFLPQPAGEPAFHHTAFVLHDKVTGRHFWTWLPGPDRVLGVSGLDSVDPKVWEGLEHTEIPPYKFQPLFEPKMIKAPNPLPSNSYIKRPSLIGVYTVDDIATGLDPATTEESDLVLQELQVCETLMKHPHPNIAQYYGAVVENDRVSGLCFAKYGKTLLQLVQSKIPFDKEAVLGGIEKGLEHLHDLGLVHNDINPSNIMLDDSGTAVIIDFDSCRPEGEKVGIKGGSYGWSLEDMTHSRRENDEYGLEQMRKFVEGQRHG</sequence>
<dbReference type="PANTHER" id="PTHR13954:SF6">
    <property type="entry name" value="NON-SPECIFIC SERINE_THREONINE PROTEIN KINASE"/>
    <property type="match status" value="1"/>
</dbReference>
<gene>
    <name evidence="2" type="ORF">B0T22DRAFT_513712</name>
</gene>
<keyword evidence="2" id="KW-0418">Kinase</keyword>
<organism evidence="2 3">
    <name type="scientific">Podospora appendiculata</name>
    <dbReference type="NCBI Taxonomy" id="314037"/>
    <lineage>
        <taxon>Eukaryota</taxon>
        <taxon>Fungi</taxon>
        <taxon>Dikarya</taxon>
        <taxon>Ascomycota</taxon>
        <taxon>Pezizomycotina</taxon>
        <taxon>Sordariomycetes</taxon>
        <taxon>Sordariomycetidae</taxon>
        <taxon>Sordariales</taxon>
        <taxon>Podosporaceae</taxon>
        <taxon>Podospora</taxon>
    </lineage>
</organism>
<dbReference type="PROSITE" id="PS50011">
    <property type="entry name" value="PROTEIN_KINASE_DOM"/>
    <property type="match status" value="1"/>
</dbReference>
<dbReference type="Pfam" id="PF00069">
    <property type="entry name" value="Pkinase"/>
    <property type="match status" value="1"/>
</dbReference>
<dbReference type="GO" id="GO:0051082">
    <property type="term" value="F:unfolded protein binding"/>
    <property type="evidence" value="ECO:0007669"/>
    <property type="project" value="TreeGrafter"/>
</dbReference>